<feature type="active site" description="Nucleophile; methyl group acceptor" evidence="8">
    <location>
        <position position="139"/>
    </location>
</feature>
<dbReference type="SUPFAM" id="SSF46767">
    <property type="entry name" value="Methylated DNA-protein cysteine methyltransferase, C-terminal domain"/>
    <property type="match status" value="1"/>
</dbReference>
<dbReference type="PROSITE" id="PS00374">
    <property type="entry name" value="MGMT"/>
    <property type="match status" value="1"/>
</dbReference>
<dbReference type="InterPro" id="IPR014048">
    <property type="entry name" value="MethylDNA_cys_MeTrfase_DNA-bd"/>
</dbReference>
<evidence type="ECO:0000259" key="10">
    <source>
        <dbReference type="Pfam" id="PF02870"/>
    </source>
</evidence>
<evidence type="ECO:0000256" key="3">
    <source>
        <dbReference type="ARBA" id="ARBA00022603"/>
    </source>
</evidence>
<accession>A0ABV0K4E5</accession>
<name>A0ABV0K4E5_9CYAN</name>
<dbReference type="EC" id="2.1.1.63" evidence="8"/>
<keyword evidence="4 8" id="KW-0808">Transferase</keyword>
<comment type="subcellular location">
    <subcellularLocation>
        <location evidence="8">Cytoplasm</location>
    </subcellularLocation>
</comment>
<evidence type="ECO:0000256" key="1">
    <source>
        <dbReference type="ARBA" id="ARBA00001286"/>
    </source>
</evidence>
<comment type="caution">
    <text evidence="11">The sequence shown here is derived from an EMBL/GenBank/DDBJ whole genome shotgun (WGS) entry which is preliminary data.</text>
</comment>
<evidence type="ECO:0000256" key="5">
    <source>
        <dbReference type="ARBA" id="ARBA00022763"/>
    </source>
</evidence>
<dbReference type="Proteomes" id="UP001482513">
    <property type="component" value="Unassembled WGS sequence"/>
</dbReference>
<keyword evidence="2 8" id="KW-0963">Cytoplasm</keyword>
<comment type="similarity">
    <text evidence="8">Belongs to the MGMT family.</text>
</comment>
<keyword evidence="5 8" id="KW-0227">DNA damage</keyword>
<dbReference type="HAMAP" id="MF_00772">
    <property type="entry name" value="OGT"/>
    <property type="match status" value="1"/>
</dbReference>
<dbReference type="Pfam" id="PF02870">
    <property type="entry name" value="Methyltransf_1N"/>
    <property type="match status" value="1"/>
</dbReference>
<comment type="catalytic activity">
    <reaction evidence="1 8">
        <text>a 4-O-methyl-thymidine in DNA + L-cysteinyl-[protein] = a thymidine in DNA + S-methyl-L-cysteinyl-[protein]</text>
        <dbReference type="Rhea" id="RHEA:53428"/>
        <dbReference type="Rhea" id="RHEA-COMP:10131"/>
        <dbReference type="Rhea" id="RHEA-COMP:10132"/>
        <dbReference type="Rhea" id="RHEA-COMP:13555"/>
        <dbReference type="Rhea" id="RHEA-COMP:13556"/>
        <dbReference type="ChEBI" id="CHEBI:29950"/>
        <dbReference type="ChEBI" id="CHEBI:82612"/>
        <dbReference type="ChEBI" id="CHEBI:137386"/>
        <dbReference type="ChEBI" id="CHEBI:137387"/>
        <dbReference type="EC" id="2.1.1.63"/>
    </reaction>
</comment>
<evidence type="ECO:0000313" key="11">
    <source>
        <dbReference type="EMBL" id="MEP0947646.1"/>
    </source>
</evidence>
<gene>
    <name evidence="11" type="ORF">NC992_12250</name>
</gene>
<dbReference type="CDD" id="cd06445">
    <property type="entry name" value="ATase"/>
    <property type="match status" value="1"/>
</dbReference>
<dbReference type="InterPro" id="IPR036388">
    <property type="entry name" value="WH-like_DNA-bd_sf"/>
</dbReference>
<dbReference type="Pfam" id="PF01035">
    <property type="entry name" value="DNA_binding_1"/>
    <property type="match status" value="1"/>
</dbReference>
<dbReference type="NCBIfam" id="TIGR00589">
    <property type="entry name" value="ogt"/>
    <property type="match status" value="1"/>
</dbReference>
<comment type="miscellaneous">
    <text evidence="8">This enzyme catalyzes only one turnover and therefore is not strictly catalytic. According to one definition, an enzyme is a biocatalyst that acts repeatedly and over many reaction cycles.</text>
</comment>
<dbReference type="InterPro" id="IPR023546">
    <property type="entry name" value="MGMT"/>
</dbReference>
<evidence type="ECO:0000256" key="7">
    <source>
        <dbReference type="ARBA" id="ARBA00049348"/>
    </source>
</evidence>
<dbReference type="PANTHER" id="PTHR10815">
    <property type="entry name" value="METHYLATED-DNA--PROTEIN-CYSTEINE METHYLTRANSFERASE"/>
    <property type="match status" value="1"/>
</dbReference>
<dbReference type="InterPro" id="IPR036631">
    <property type="entry name" value="MGMT_N_sf"/>
</dbReference>
<dbReference type="InterPro" id="IPR036217">
    <property type="entry name" value="MethylDNA_cys_MeTrfase_DNAb"/>
</dbReference>
<dbReference type="Gene3D" id="1.10.10.10">
    <property type="entry name" value="Winged helix-like DNA-binding domain superfamily/Winged helix DNA-binding domain"/>
    <property type="match status" value="1"/>
</dbReference>
<evidence type="ECO:0000256" key="2">
    <source>
        <dbReference type="ARBA" id="ARBA00022490"/>
    </source>
</evidence>
<dbReference type="InterPro" id="IPR001497">
    <property type="entry name" value="MethylDNA_cys_MeTrfase_AS"/>
</dbReference>
<proteinExistence type="inferred from homology"/>
<dbReference type="InterPro" id="IPR008332">
    <property type="entry name" value="MethylG_MeTrfase_N"/>
</dbReference>
<comment type="function">
    <text evidence="8">Involved in the cellular defense against the biological effects of O6-methylguanine (O6-MeG) and O4-methylthymine (O4-MeT) in DNA. Repairs the methylated nucleobase in DNA by stoichiometrically transferring the methyl group to a cysteine residue in the enzyme. This is a suicide reaction: the enzyme is irreversibly inactivated.</text>
</comment>
<evidence type="ECO:0000256" key="8">
    <source>
        <dbReference type="HAMAP-Rule" id="MF_00772"/>
    </source>
</evidence>
<keyword evidence="3 8" id="KW-0489">Methyltransferase</keyword>
<comment type="catalytic activity">
    <reaction evidence="7 8">
        <text>a 6-O-methyl-2'-deoxyguanosine in DNA + L-cysteinyl-[protein] = S-methyl-L-cysteinyl-[protein] + a 2'-deoxyguanosine in DNA</text>
        <dbReference type="Rhea" id="RHEA:24000"/>
        <dbReference type="Rhea" id="RHEA-COMP:10131"/>
        <dbReference type="Rhea" id="RHEA-COMP:10132"/>
        <dbReference type="Rhea" id="RHEA-COMP:11367"/>
        <dbReference type="Rhea" id="RHEA-COMP:11368"/>
        <dbReference type="ChEBI" id="CHEBI:29950"/>
        <dbReference type="ChEBI" id="CHEBI:82612"/>
        <dbReference type="ChEBI" id="CHEBI:85445"/>
        <dbReference type="ChEBI" id="CHEBI:85448"/>
        <dbReference type="EC" id="2.1.1.63"/>
    </reaction>
</comment>
<evidence type="ECO:0000256" key="6">
    <source>
        <dbReference type="ARBA" id="ARBA00023204"/>
    </source>
</evidence>
<evidence type="ECO:0000256" key="4">
    <source>
        <dbReference type="ARBA" id="ARBA00022679"/>
    </source>
</evidence>
<sequence>MPLPTELWIDTLPSAIGDILLVSDGASLCALDFADYQTRLLTLLKKRFAAVTLTPSTNPQGFSDRLKAYLAGDLHSFDAVPVNPGGTAFQQQVWLALRQIPAGTVATYGELAKKLDKPTAYRAVGMANSLNPIAIALPCHRVVGTNGQLTGYAGGLARKQWLLHHEGVNLANLSSIQQELALGL</sequence>
<keyword evidence="12" id="KW-1185">Reference proteome</keyword>
<dbReference type="Gene3D" id="3.30.160.70">
    <property type="entry name" value="Methylated DNA-protein cysteine methyltransferase domain"/>
    <property type="match status" value="1"/>
</dbReference>
<protein>
    <recommendedName>
        <fullName evidence="8">Methylated-DNA--protein-cysteine methyltransferase</fullName>
        <ecNumber evidence="8">2.1.1.63</ecNumber>
    </recommendedName>
    <alternativeName>
        <fullName evidence="8">6-O-methylguanine-DNA methyltransferase</fullName>
        <shortName evidence="8">MGMT</shortName>
    </alternativeName>
    <alternativeName>
        <fullName evidence="8">O-6-methylguanine-DNA-alkyltransferase</fullName>
    </alternativeName>
</protein>
<dbReference type="PANTHER" id="PTHR10815:SF5">
    <property type="entry name" value="METHYLATED-DNA--PROTEIN-CYSTEINE METHYLTRANSFERASE"/>
    <property type="match status" value="1"/>
</dbReference>
<dbReference type="SUPFAM" id="SSF53155">
    <property type="entry name" value="Methylated DNA-protein cysteine methyltransferase domain"/>
    <property type="match status" value="1"/>
</dbReference>
<organism evidence="11 12">
    <name type="scientific">Leptolyngbya subtilissima DQ-A4</name>
    <dbReference type="NCBI Taxonomy" id="2933933"/>
    <lineage>
        <taxon>Bacteria</taxon>
        <taxon>Bacillati</taxon>
        <taxon>Cyanobacteriota</taxon>
        <taxon>Cyanophyceae</taxon>
        <taxon>Leptolyngbyales</taxon>
        <taxon>Leptolyngbyaceae</taxon>
        <taxon>Leptolyngbya group</taxon>
        <taxon>Leptolyngbya</taxon>
    </lineage>
</organism>
<feature type="domain" description="Methylguanine DNA methyltransferase ribonuclease-like" evidence="10">
    <location>
        <begin position="11"/>
        <end position="83"/>
    </location>
</feature>
<feature type="domain" description="Methylated-DNA-[protein]-cysteine S-methyltransferase DNA binding" evidence="9">
    <location>
        <begin position="88"/>
        <end position="168"/>
    </location>
</feature>
<dbReference type="EMBL" id="JAMPKX010000004">
    <property type="protein sequence ID" value="MEP0947646.1"/>
    <property type="molecule type" value="Genomic_DNA"/>
</dbReference>
<keyword evidence="6 8" id="KW-0234">DNA repair</keyword>
<reference evidence="11 12" key="1">
    <citation type="submission" date="2022-04" db="EMBL/GenBank/DDBJ databases">
        <title>Positive selection, recombination, and allopatry shape intraspecific diversity of widespread and dominant cyanobacteria.</title>
        <authorList>
            <person name="Wei J."/>
            <person name="Shu W."/>
            <person name="Hu C."/>
        </authorList>
    </citation>
    <scope>NUCLEOTIDE SEQUENCE [LARGE SCALE GENOMIC DNA]</scope>
    <source>
        <strain evidence="11 12">DQ-A4</strain>
    </source>
</reference>
<evidence type="ECO:0000313" key="12">
    <source>
        <dbReference type="Proteomes" id="UP001482513"/>
    </source>
</evidence>
<dbReference type="RefSeq" id="WP_190702911.1">
    <property type="nucleotide sequence ID" value="NZ_JAMPKX010000004.1"/>
</dbReference>
<evidence type="ECO:0000259" key="9">
    <source>
        <dbReference type="Pfam" id="PF01035"/>
    </source>
</evidence>